<name>A0AAV0HVF4_9ROSI</name>
<accession>A0AAV0HVF4</accession>
<comment type="caution">
    <text evidence="2">The sequence shown here is derived from an EMBL/GenBank/DDBJ whole genome shotgun (WGS) entry which is preliminary data.</text>
</comment>
<keyword evidence="3" id="KW-1185">Reference proteome</keyword>
<protein>
    <submittedName>
        <fullName evidence="2">Uncharacterized protein</fullName>
    </submittedName>
</protein>
<dbReference type="Proteomes" id="UP001154282">
    <property type="component" value="Unassembled WGS sequence"/>
</dbReference>
<evidence type="ECO:0000313" key="3">
    <source>
        <dbReference type="Proteomes" id="UP001154282"/>
    </source>
</evidence>
<evidence type="ECO:0000313" key="1">
    <source>
        <dbReference type="EMBL" id="CAI0387257.1"/>
    </source>
</evidence>
<dbReference type="EMBL" id="CAMGYJ010000002">
    <property type="protein sequence ID" value="CAI0387257.1"/>
    <property type="molecule type" value="Genomic_DNA"/>
</dbReference>
<reference evidence="2" key="1">
    <citation type="submission" date="2022-08" db="EMBL/GenBank/DDBJ databases">
        <authorList>
            <person name="Gutierrez-Valencia J."/>
        </authorList>
    </citation>
    <scope>NUCLEOTIDE SEQUENCE</scope>
</reference>
<sequence length="8" mass="1042">MKLLLRLR</sequence>
<evidence type="ECO:0000313" key="2">
    <source>
        <dbReference type="EMBL" id="CAI0388010.1"/>
    </source>
</evidence>
<organism evidence="2 3">
    <name type="scientific">Linum tenue</name>
    <dbReference type="NCBI Taxonomy" id="586396"/>
    <lineage>
        <taxon>Eukaryota</taxon>
        <taxon>Viridiplantae</taxon>
        <taxon>Streptophyta</taxon>
        <taxon>Embryophyta</taxon>
        <taxon>Tracheophyta</taxon>
        <taxon>Spermatophyta</taxon>
        <taxon>Magnoliopsida</taxon>
        <taxon>eudicotyledons</taxon>
        <taxon>Gunneridae</taxon>
        <taxon>Pentapetalae</taxon>
        <taxon>rosids</taxon>
        <taxon>fabids</taxon>
        <taxon>Malpighiales</taxon>
        <taxon>Linaceae</taxon>
        <taxon>Linum</taxon>
    </lineage>
</organism>
<proteinExistence type="predicted"/>
<gene>
    <name evidence="1" type="ORF">LITE_LOCUS5390</name>
    <name evidence="2" type="ORF">LITE_LOCUS5691</name>
</gene>
<dbReference type="EMBL" id="CAMGYJ010000002">
    <property type="protein sequence ID" value="CAI0388010.1"/>
    <property type="molecule type" value="Genomic_DNA"/>
</dbReference>